<comment type="similarity">
    <text evidence="1">Belongs to the short-chain dehydrogenases/reductases (SDR) family.</text>
</comment>
<protein>
    <submittedName>
        <fullName evidence="3">Oxidoreductase</fullName>
    </submittedName>
</protein>
<sequence>MKKLVVITGASSGIGEAIARRLSDAGHPLLLLARRVEKLEALQLPNTLCEKSTSPTKRRLKQPLLKRKSNLVLLTL</sequence>
<proteinExistence type="inferred from homology"/>
<keyword evidence="2" id="KW-0560">Oxidoreductase</keyword>
<organism evidence="3 4">
    <name type="scientific">Vibrio maritimus</name>
    <dbReference type="NCBI Taxonomy" id="990268"/>
    <lineage>
        <taxon>Bacteria</taxon>
        <taxon>Pseudomonadati</taxon>
        <taxon>Pseudomonadota</taxon>
        <taxon>Gammaproteobacteria</taxon>
        <taxon>Vibrionales</taxon>
        <taxon>Vibrionaceae</taxon>
        <taxon>Vibrio</taxon>
    </lineage>
</organism>
<dbReference type="InterPro" id="IPR002347">
    <property type="entry name" value="SDR_fam"/>
</dbReference>
<dbReference type="Gene3D" id="3.40.50.720">
    <property type="entry name" value="NAD(P)-binding Rossmann-like Domain"/>
    <property type="match status" value="1"/>
</dbReference>
<dbReference type="STRING" id="990268.JCM19235_4751"/>
<gene>
    <name evidence="3" type="ORF">JCM19235_4751</name>
</gene>
<evidence type="ECO:0000256" key="1">
    <source>
        <dbReference type="ARBA" id="ARBA00006484"/>
    </source>
</evidence>
<dbReference type="GO" id="GO:0016491">
    <property type="term" value="F:oxidoreductase activity"/>
    <property type="evidence" value="ECO:0007669"/>
    <property type="project" value="UniProtKB-KW"/>
</dbReference>
<dbReference type="PANTHER" id="PTHR43086">
    <property type="entry name" value="VERY-LONG-CHAIN 3-OXOOACYL-COA REDUCTASE"/>
    <property type="match status" value="1"/>
</dbReference>
<dbReference type="AlphaFoldDB" id="A0A090S7K2"/>
<keyword evidence="4" id="KW-1185">Reference proteome</keyword>
<dbReference type="Proteomes" id="UP000029228">
    <property type="component" value="Unassembled WGS sequence"/>
</dbReference>
<dbReference type="PANTHER" id="PTHR43086:SF3">
    <property type="entry name" value="NADP-DEPENDENT 3-HYDROXY ACID DEHYDROGENASE YDFG"/>
    <property type="match status" value="1"/>
</dbReference>
<comment type="caution">
    <text evidence="3">The sequence shown here is derived from an EMBL/GenBank/DDBJ whole genome shotgun (WGS) entry which is preliminary data.</text>
</comment>
<dbReference type="EMBL" id="BBMR01000015">
    <property type="protein sequence ID" value="GAL22793.1"/>
    <property type="molecule type" value="Genomic_DNA"/>
</dbReference>
<evidence type="ECO:0000256" key="2">
    <source>
        <dbReference type="ARBA" id="ARBA00023002"/>
    </source>
</evidence>
<reference evidence="3 4" key="1">
    <citation type="submission" date="2014-09" db="EMBL/GenBank/DDBJ databases">
        <title>Vibrio maritimus JCM 19235. (C45) whole genome shotgun sequence.</title>
        <authorList>
            <person name="Sawabe T."/>
            <person name="Meirelles P."/>
            <person name="Nakanishi M."/>
            <person name="Sayaka M."/>
            <person name="Hattori M."/>
            <person name="Ohkuma M."/>
        </authorList>
    </citation>
    <scope>NUCLEOTIDE SEQUENCE [LARGE SCALE GENOMIC DNA]</scope>
    <source>
        <strain evidence="4">JCM19235</strain>
    </source>
</reference>
<name>A0A090S7K2_9VIBR</name>
<dbReference type="InterPro" id="IPR036291">
    <property type="entry name" value="NAD(P)-bd_dom_sf"/>
</dbReference>
<accession>A0A090S7K2</accession>
<dbReference type="SUPFAM" id="SSF51735">
    <property type="entry name" value="NAD(P)-binding Rossmann-fold domains"/>
    <property type="match status" value="1"/>
</dbReference>
<evidence type="ECO:0000313" key="3">
    <source>
        <dbReference type="EMBL" id="GAL22793.1"/>
    </source>
</evidence>
<dbReference type="Pfam" id="PF00106">
    <property type="entry name" value="adh_short"/>
    <property type="match status" value="1"/>
</dbReference>
<evidence type="ECO:0000313" key="4">
    <source>
        <dbReference type="Proteomes" id="UP000029228"/>
    </source>
</evidence>
<reference evidence="3 4" key="2">
    <citation type="submission" date="2014-09" db="EMBL/GenBank/DDBJ databases">
        <authorList>
            <consortium name="NBRP consortium"/>
            <person name="Sawabe T."/>
            <person name="Meirelles P."/>
            <person name="Nakanishi M."/>
            <person name="Sayaka M."/>
            <person name="Hattori M."/>
            <person name="Ohkuma M."/>
        </authorList>
    </citation>
    <scope>NUCLEOTIDE SEQUENCE [LARGE SCALE GENOMIC DNA]</scope>
    <source>
        <strain evidence="4">JCM19235</strain>
    </source>
</reference>